<evidence type="ECO:0000256" key="6">
    <source>
        <dbReference type="ARBA" id="ARBA00022475"/>
    </source>
</evidence>
<comment type="function">
    <text evidence="14">Catalyzes quinol oxidation with the concomitant reduction of oxygen to water. Subunit II transfers the electrons from a quinol to the binuclear center of the catalytic subunit I.</text>
</comment>
<dbReference type="CDD" id="cd04212">
    <property type="entry name" value="CuRO_UO_II"/>
    <property type="match status" value="1"/>
</dbReference>
<keyword evidence="8 16" id="KW-0812">Transmembrane</keyword>
<dbReference type="Gene3D" id="2.60.40.420">
    <property type="entry name" value="Cupredoxins - blue copper proteins"/>
    <property type="match status" value="1"/>
</dbReference>
<evidence type="ECO:0000256" key="5">
    <source>
        <dbReference type="ARBA" id="ARBA00022448"/>
    </source>
</evidence>
<dbReference type="InterPro" id="IPR006332">
    <property type="entry name" value="QoxA"/>
</dbReference>
<dbReference type="Pfam" id="PF02790">
    <property type="entry name" value="COX2_TM"/>
    <property type="match status" value="1"/>
</dbReference>
<dbReference type="GO" id="GO:0005507">
    <property type="term" value="F:copper ion binding"/>
    <property type="evidence" value="ECO:0007669"/>
    <property type="project" value="InterPro"/>
</dbReference>
<dbReference type="PRINTS" id="PR01166">
    <property type="entry name" value="CYCOXIDASEII"/>
</dbReference>
<evidence type="ECO:0000256" key="16">
    <source>
        <dbReference type="SAM" id="Phobius"/>
    </source>
</evidence>
<dbReference type="EC" id="1.10.3.-" evidence="14"/>
<keyword evidence="10 14" id="KW-0249">Electron transport</keyword>
<dbReference type="GO" id="GO:0004129">
    <property type="term" value="F:cytochrome-c oxidase activity"/>
    <property type="evidence" value="ECO:0007669"/>
    <property type="project" value="UniProtKB-UniRule"/>
</dbReference>
<dbReference type="GO" id="GO:0016682">
    <property type="term" value="F:oxidoreductase activity, acting on diphenols and related substances as donors, oxygen as acceptor"/>
    <property type="evidence" value="ECO:0007669"/>
    <property type="project" value="InterPro"/>
</dbReference>
<dbReference type="InterPro" id="IPR011759">
    <property type="entry name" value="Cyt_c_oxidase_su2_TM_dom"/>
</dbReference>
<evidence type="ECO:0000256" key="13">
    <source>
        <dbReference type="ARBA" id="ARBA00023136"/>
    </source>
</evidence>
<dbReference type="PANTHER" id="PTHR22888">
    <property type="entry name" value="CYTOCHROME C OXIDASE, SUBUNIT II"/>
    <property type="match status" value="1"/>
</dbReference>
<dbReference type="PROSITE" id="PS50857">
    <property type="entry name" value="COX2_CUA"/>
    <property type="match status" value="1"/>
</dbReference>
<dbReference type="InterPro" id="IPR006333">
    <property type="entry name" value="Cyt_o_ubiquinol_oxidase_su2"/>
</dbReference>
<evidence type="ECO:0000259" key="18">
    <source>
        <dbReference type="PROSITE" id="PS50999"/>
    </source>
</evidence>
<evidence type="ECO:0000256" key="4">
    <source>
        <dbReference type="ARBA" id="ARBA00016131"/>
    </source>
</evidence>
<feature type="domain" description="Cytochrome oxidase subunit II transmembrane region profile" evidence="18">
    <location>
        <begin position="22"/>
        <end position="120"/>
    </location>
</feature>
<evidence type="ECO:0000256" key="8">
    <source>
        <dbReference type="ARBA" id="ARBA00022692"/>
    </source>
</evidence>
<evidence type="ECO:0000256" key="12">
    <source>
        <dbReference type="ARBA" id="ARBA00023002"/>
    </source>
</evidence>
<evidence type="ECO:0000313" key="20">
    <source>
        <dbReference type="Proteomes" id="UP000040576"/>
    </source>
</evidence>
<evidence type="ECO:0000256" key="1">
    <source>
        <dbReference type="ARBA" id="ARBA00000725"/>
    </source>
</evidence>
<evidence type="ECO:0000256" key="2">
    <source>
        <dbReference type="ARBA" id="ARBA00004651"/>
    </source>
</evidence>
<dbReference type="Proteomes" id="UP000040576">
    <property type="component" value="Unassembled WGS sequence"/>
</dbReference>
<dbReference type="RefSeq" id="WP_034767544.1">
    <property type="nucleotide sequence ID" value="NZ_CCRF01000012.1"/>
</dbReference>
<comment type="subcellular location">
    <subcellularLocation>
        <location evidence="2">Cell membrane</location>
        <topology evidence="2">Multi-pass membrane protein</topology>
    </subcellularLocation>
</comment>
<keyword evidence="9" id="KW-0732">Signal</keyword>
<keyword evidence="13 14" id="KW-0472">Membrane</keyword>
<keyword evidence="7 14" id="KW-0679">Respiratory chain</keyword>
<evidence type="ECO:0000256" key="11">
    <source>
        <dbReference type="ARBA" id="ARBA00022989"/>
    </source>
</evidence>
<dbReference type="GO" id="GO:0009486">
    <property type="term" value="F:cytochrome bo3 ubiquinol oxidase activity"/>
    <property type="evidence" value="ECO:0007669"/>
    <property type="project" value="InterPro"/>
</dbReference>
<dbReference type="InterPro" id="IPR002429">
    <property type="entry name" value="CcO_II-like_C"/>
</dbReference>
<keyword evidence="5 14" id="KW-0813">Transport</keyword>
<dbReference type="SUPFAM" id="SSF81464">
    <property type="entry name" value="Cytochrome c oxidase subunit II-like, transmembrane region"/>
    <property type="match status" value="1"/>
</dbReference>
<keyword evidence="11 16" id="KW-1133">Transmembrane helix</keyword>
<evidence type="ECO:0000256" key="14">
    <source>
        <dbReference type="PIRNR" id="PIRNR000292"/>
    </source>
</evidence>
<dbReference type="InterPro" id="IPR036257">
    <property type="entry name" value="Cyt_c_oxidase_su2_TM_sf"/>
</dbReference>
<dbReference type="InterPro" id="IPR034227">
    <property type="entry name" value="CuRO_UO_II"/>
</dbReference>
<proteinExistence type="inferred from homology"/>
<feature type="transmembrane region" description="Helical" evidence="16">
    <location>
        <begin position="49"/>
        <end position="68"/>
    </location>
</feature>
<dbReference type="GO" id="GO:0005886">
    <property type="term" value="C:plasma membrane"/>
    <property type="evidence" value="ECO:0007669"/>
    <property type="project" value="UniProtKB-SubCell"/>
</dbReference>
<evidence type="ECO:0000256" key="9">
    <source>
        <dbReference type="ARBA" id="ARBA00022729"/>
    </source>
</evidence>
<dbReference type="PROSITE" id="PS51257">
    <property type="entry name" value="PROKAR_LIPOPROTEIN"/>
    <property type="match status" value="1"/>
</dbReference>
<evidence type="ECO:0000313" key="19">
    <source>
        <dbReference type="EMBL" id="CEE00256.1"/>
    </source>
</evidence>
<gene>
    <name evidence="19" type="primary">qoxA</name>
    <name evidence="19" type="ORF">BT1A1_0395</name>
</gene>
<dbReference type="PATRIC" id="fig|35841.9.peg.133"/>
<sequence>MKKRKSLLLSVVSVMLVFLLSGCEMAELVVFNPKGPQAEKILDLINWSLVWIGLIMVVVIALFVYIVWKYRARPDNADYEPPQEKGNHLVEIIWTAIPFIIVVILMVPTVTTLFDLEEVPAGYEDQEPLVIHATSADWKWIFSYPEQNIETINYVNIPVNRPVLFKLTSAGTMQSFWIPALSGQKYTMAKMETELYIVADHEGSYFGRNSNFNGKGFKEMEFEVLAQSPQDFDKWVKEVQEKAPKLTEEMYAEKLKPSHLGRETFSNTHLEWVDHADHHAKEYLNPELYRVHGYPGKTFTDENNDIDNDTENSDHHHGGDHSGH</sequence>
<dbReference type="InterPro" id="IPR008972">
    <property type="entry name" value="Cupredoxin"/>
</dbReference>
<protein>
    <recommendedName>
        <fullName evidence="4 14">Quinol oxidase subunit 2</fullName>
        <ecNumber evidence="14">1.10.3.-</ecNumber>
    </recommendedName>
</protein>
<reference evidence="19 20" key="1">
    <citation type="submission" date="2014-07" db="EMBL/GenBank/DDBJ databases">
        <authorList>
            <person name="Wibberg Daniel"/>
        </authorList>
    </citation>
    <scope>NUCLEOTIDE SEQUENCE [LARGE SCALE GENOMIC DNA]</scope>
</reference>
<name>A0A090IQC0_9BACI</name>
<evidence type="ECO:0000256" key="3">
    <source>
        <dbReference type="ARBA" id="ARBA00007866"/>
    </source>
</evidence>
<dbReference type="NCBIfam" id="TIGR01432">
    <property type="entry name" value="QOXA"/>
    <property type="match status" value="1"/>
</dbReference>
<keyword evidence="20" id="KW-1185">Reference proteome</keyword>
<dbReference type="Gene3D" id="1.10.287.90">
    <property type="match status" value="1"/>
</dbReference>
<feature type="compositionally biased region" description="Acidic residues" evidence="15">
    <location>
        <begin position="302"/>
        <end position="311"/>
    </location>
</feature>
<keyword evidence="12 14" id="KW-0560">Oxidoreductase</keyword>
<feature type="compositionally biased region" description="Basic and acidic residues" evidence="15">
    <location>
        <begin position="312"/>
        <end position="324"/>
    </location>
</feature>
<evidence type="ECO:0000256" key="15">
    <source>
        <dbReference type="SAM" id="MobiDB-lite"/>
    </source>
</evidence>
<dbReference type="SUPFAM" id="SSF49503">
    <property type="entry name" value="Cupredoxins"/>
    <property type="match status" value="1"/>
</dbReference>
<evidence type="ECO:0000256" key="7">
    <source>
        <dbReference type="ARBA" id="ARBA00022660"/>
    </source>
</evidence>
<evidence type="ECO:0000256" key="10">
    <source>
        <dbReference type="ARBA" id="ARBA00022982"/>
    </source>
</evidence>
<dbReference type="PROSITE" id="PS50999">
    <property type="entry name" value="COX2_TM"/>
    <property type="match status" value="1"/>
</dbReference>
<evidence type="ECO:0000259" key="17">
    <source>
        <dbReference type="PROSITE" id="PS50857"/>
    </source>
</evidence>
<feature type="domain" description="Cytochrome oxidase subunit II copper A binding" evidence="17">
    <location>
        <begin position="126"/>
        <end position="238"/>
    </location>
</feature>
<comment type="similarity">
    <text evidence="3 14">Belongs to the cytochrome c oxidase subunit 2 family.</text>
</comment>
<feature type="transmembrane region" description="Helical" evidence="16">
    <location>
        <begin position="89"/>
        <end position="107"/>
    </location>
</feature>
<comment type="catalytic activity">
    <reaction evidence="1 14">
        <text>2 a quinol + O2 = 2 a quinone + 2 H2O</text>
        <dbReference type="Rhea" id="RHEA:55376"/>
        <dbReference type="ChEBI" id="CHEBI:15377"/>
        <dbReference type="ChEBI" id="CHEBI:15379"/>
        <dbReference type="ChEBI" id="CHEBI:24646"/>
        <dbReference type="ChEBI" id="CHEBI:132124"/>
    </reaction>
</comment>
<keyword evidence="6 14" id="KW-1003">Cell membrane</keyword>
<organism evidence="19 20">
    <name type="scientific">Caldibacillus thermoamylovorans</name>
    <dbReference type="NCBI Taxonomy" id="35841"/>
    <lineage>
        <taxon>Bacteria</taxon>
        <taxon>Bacillati</taxon>
        <taxon>Bacillota</taxon>
        <taxon>Bacilli</taxon>
        <taxon>Bacillales</taxon>
        <taxon>Bacillaceae</taxon>
        <taxon>Caldibacillus</taxon>
    </lineage>
</organism>
<dbReference type="PIRSF" id="PIRSF000292">
    <property type="entry name" value="Ubi_od_II"/>
    <property type="match status" value="1"/>
</dbReference>
<dbReference type="GO" id="GO:0042773">
    <property type="term" value="P:ATP synthesis coupled electron transport"/>
    <property type="evidence" value="ECO:0007669"/>
    <property type="project" value="TreeGrafter"/>
</dbReference>
<feature type="region of interest" description="Disordered" evidence="15">
    <location>
        <begin position="300"/>
        <end position="324"/>
    </location>
</feature>
<dbReference type="AlphaFoldDB" id="A0A090IQC0"/>
<accession>A0A090IQC0</accession>
<dbReference type="InterPro" id="IPR045187">
    <property type="entry name" value="CcO_II"/>
</dbReference>
<dbReference type="EMBL" id="CCRF01000012">
    <property type="protein sequence ID" value="CEE00256.1"/>
    <property type="molecule type" value="Genomic_DNA"/>
</dbReference>
<dbReference type="PANTHER" id="PTHR22888:SF18">
    <property type="entry name" value="CYTOCHROME BO(3) UBIQUINOL OXIDASE SUBUNIT 2"/>
    <property type="match status" value="1"/>
</dbReference>